<gene>
    <name evidence="2" type="ORF">ACFFJ8_04745</name>
</gene>
<feature type="transmembrane region" description="Helical" evidence="1">
    <location>
        <begin position="29"/>
        <end position="46"/>
    </location>
</feature>
<keyword evidence="1" id="KW-0812">Transmembrane</keyword>
<evidence type="ECO:0000313" key="2">
    <source>
        <dbReference type="EMBL" id="MFC0390681.1"/>
    </source>
</evidence>
<dbReference type="RefSeq" id="WP_204821016.1">
    <property type="nucleotide sequence ID" value="NZ_JANHOF010000009.1"/>
</dbReference>
<organism evidence="2 3">
    <name type="scientific">Paenibacillus mendelii</name>
    <dbReference type="NCBI Taxonomy" id="206163"/>
    <lineage>
        <taxon>Bacteria</taxon>
        <taxon>Bacillati</taxon>
        <taxon>Bacillota</taxon>
        <taxon>Bacilli</taxon>
        <taxon>Bacillales</taxon>
        <taxon>Paenibacillaceae</taxon>
        <taxon>Paenibacillus</taxon>
    </lineage>
</organism>
<sequence>MPGALLTIALFVFGSFLVSLQQANTEMSIFLLILSSVFALYALVIYNDGKRSLELREWMLANIDSIRRDGLSYNGVFIDAPTEFMQYELCFSWVVVTSRTKTAYYVKEYHPTPLLNLLFTGFTCLFGWWALPRGPFEALHAIGTNLSAKPKL</sequence>
<protein>
    <submittedName>
        <fullName evidence="2">Uncharacterized protein</fullName>
    </submittedName>
</protein>
<dbReference type="EMBL" id="JBHLVF010000009">
    <property type="protein sequence ID" value="MFC0390681.1"/>
    <property type="molecule type" value="Genomic_DNA"/>
</dbReference>
<dbReference type="Proteomes" id="UP001589818">
    <property type="component" value="Unassembled WGS sequence"/>
</dbReference>
<keyword evidence="3" id="KW-1185">Reference proteome</keyword>
<keyword evidence="1" id="KW-0472">Membrane</keyword>
<evidence type="ECO:0000313" key="3">
    <source>
        <dbReference type="Proteomes" id="UP001589818"/>
    </source>
</evidence>
<comment type="caution">
    <text evidence="2">The sequence shown here is derived from an EMBL/GenBank/DDBJ whole genome shotgun (WGS) entry which is preliminary data.</text>
</comment>
<accession>A0ABV6J499</accession>
<feature type="transmembrane region" description="Helical" evidence="1">
    <location>
        <begin position="114"/>
        <end position="131"/>
    </location>
</feature>
<name>A0ABV6J499_9BACL</name>
<proteinExistence type="predicted"/>
<reference evidence="2 3" key="1">
    <citation type="submission" date="2024-09" db="EMBL/GenBank/DDBJ databases">
        <authorList>
            <person name="Sun Q."/>
            <person name="Mori K."/>
        </authorList>
    </citation>
    <scope>NUCLEOTIDE SEQUENCE [LARGE SCALE GENOMIC DNA]</scope>
    <source>
        <strain evidence="2 3">CCM 4839</strain>
    </source>
</reference>
<keyword evidence="1" id="KW-1133">Transmembrane helix</keyword>
<evidence type="ECO:0000256" key="1">
    <source>
        <dbReference type="SAM" id="Phobius"/>
    </source>
</evidence>